<dbReference type="InterPro" id="IPR032781">
    <property type="entry name" value="ABC_tran_Xtn"/>
</dbReference>
<dbReference type="eggNOG" id="KOG0062">
    <property type="taxonomic scope" value="Eukaryota"/>
</dbReference>
<dbReference type="InterPro" id="IPR027417">
    <property type="entry name" value="P-loop_NTPase"/>
</dbReference>
<evidence type="ECO:0000256" key="1">
    <source>
        <dbReference type="ARBA" id="ARBA00022737"/>
    </source>
</evidence>
<dbReference type="PROSITE" id="PS50893">
    <property type="entry name" value="ABC_TRANSPORTER_2"/>
    <property type="match status" value="2"/>
</dbReference>
<dbReference type="GO" id="GO:0016887">
    <property type="term" value="F:ATP hydrolysis activity"/>
    <property type="evidence" value="ECO:0007669"/>
    <property type="project" value="InterPro"/>
</dbReference>
<dbReference type="InParanoid" id="A2G4U7"/>
<dbReference type="OrthoDB" id="2110130at2759"/>
<feature type="domain" description="ABC transporter" evidence="4">
    <location>
        <begin position="172"/>
        <end position="416"/>
    </location>
</feature>
<evidence type="ECO:0000313" key="5">
    <source>
        <dbReference type="EMBL" id="EAX87814.1"/>
    </source>
</evidence>
<dbReference type="SUPFAM" id="SSF52540">
    <property type="entry name" value="P-loop containing nucleoside triphosphate hydrolases"/>
    <property type="match status" value="2"/>
</dbReference>
<dbReference type="InterPro" id="IPR003439">
    <property type="entry name" value="ABC_transporter-like_ATP-bd"/>
</dbReference>
<keyword evidence="3" id="KW-0067">ATP-binding</keyword>
<dbReference type="Proteomes" id="UP000001542">
    <property type="component" value="Unassembled WGS sequence"/>
</dbReference>
<dbReference type="AlphaFoldDB" id="A2G4U7"/>
<dbReference type="FunCoup" id="A2G4U7">
    <property type="interactions" value="721"/>
</dbReference>
<dbReference type="FunFam" id="3.40.50.300:FF:004478">
    <property type="entry name" value="ABC transporter family protein"/>
    <property type="match status" value="1"/>
</dbReference>
<organism evidence="5 6">
    <name type="scientific">Trichomonas vaginalis (strain ATCC PRA-98 / G3)</name>
    <dbReference type="NCBI Taxonomy" id="412133"/>
    <lineage>
        <taxon>Eukaryota</taxon>
        <taxon>Metamonada</taxon>
        <taxon>Parabasalia</taxon>
        <taxon>Trichomonadida</taxon>
        <taxon>Trichomonadidae</taxon>
        <taxon>Trichomonas</taxon>
    </lineage>
</organism>
<dbReference type="Pfam" id="PF00005">
    <property type="entry name" value="ABC_tran"/>
    <property type="match status" value="2"/>
</dbReference>
<dbReference type="STRING" id="5722.A2G4U7"/>
<protein>
    <submittedName>
        <fullName evidence="5">ABC transporter family protein</fullName>
    </submittedName>
</protein>
<dbReference type="FunFam" id="3.40.50.300:FF:002709">
    <property type="entry name" value="Probable iron inhibited ABC transporter 2"/>
    <property type="match status" value="1"/>
</dbReference>
<keyword evidence="1" id="KW-0677">Repeat</keyword>
<dbReference type="GO" id="GO:0005524">
    <property type="term" value="F:ATP binding"/>
    <property type="evidence" value="ECO:0000318"/>
    <property type="project" value="GO_Central"/>
</dbReference>
<dbReference type="PROSITE" id="PS00211">
    <property type="entry name" value="ABC_TRANSPORTER_1"/>
    <property type="match status" value="1"/>
</dbReference>
<evidence type="ECO:0000259" key="4">
    <source>
        <dbReference type="PROSITE" id="PS50893"/>
    </source>
</evidence>
<proteinExistence type="predicted"/>
<name>A2G4U7_TRIV3</name>
<dbReference type="PANTHER" id="PTHR19211:SF117">
    <property type="entry name" value="ATP-BINDING CASSETTE SUB-FAMILY F MEMBER 3"/>
    <property type="match status" value="1"/>
</dbReference>
<dbReference type="EMBL" id="DS114393">
    <property type="protein sequence ID" value="EAX87814.1"/>
    <property type="molecule type" value="Genomic_DNA"/>
</dbReference>
<sequence>MDVLTDQLSSIVQDESIVSYLVEVAGSTDSADEFCEIAVPMLLDIGNIAESEDDCKELCTALFHLKQTNPEKPPEMQVSQPIIMSSLMTEYAEDPFQADALAVARLSLTEVGTVKALKDDVTTKVYQRNLRREEGIMERINEERLAANDRENAQFKKGLGFRRPLVRNPKHLNLKGINVSIGPHTLIEDSSLIISPGNRYGLVGRNGLGKTTFMKYVNSSLLRGVPDDMLIIHVEQEAPISERTVLQSVLDIDLERTELIEKMEKLQHETTDTAHEEYVQCAERFEEIGGRDAESRASMILTALGFSDEMLHSPLSSCSGGFRMRVSIAEALYIKPDVLMLDEPTGHLDAPSVCWLEEFLTTQCKDQCLLVISHDRVFLDNVCTHIIHLKDKHLEMYKGNYSSFEQQFEQRCQLLEQQSIAMQKEIDHKMDFVRRLGAKASTASLAQSRMKEIKKQEAQMVTPIKRDPPVRFDFTMSTQAAQEEVIVCEDIHFEYNPNKVIFDHMSFTVKKKTRAVIIGANGIGKSTFINILLENLKPQSGWFQRVANLRVAHFSQHHVDQLDYRTTPLQFMLSQYKDKYSLNEIRQHLGKFGINGDMSLQPIQSLSGGQKTRVVLASCAMMNPHVMLLDEVTNNLDMDSIEALGAALQRYQGAIVAVTHDQHFAEMIEAQIFICKDQKMIQFDGSFAQYRAKAKNEIRDRFFKSAVSSGI</sequence>
<dbReference type="Gene3D" id="3.40.50.300">
    <property type="entry name" value="P-loop containing nucleotide triphosphate hydrolases"/>
    <property type="match status" value="2"/>
</dbReference>
<accession>A2G4U7</accession>
<reference evidence="5" key="1">
    <citation type="submission" date="2006-10" db="EMBL/GenBank/DDBJ databases">
        <authorList>
            <person name="Amadeo P."/>
            <person name="Zhao Q."/>
            <person name="Wortman J."/>
            <person name="Fraser-Liggett C."/>
            <person name="Carlton J."/>
        </authorList>
    </citation>
    <scope>NUCLEOTIDE SEQUENCE</scope>
    <source>
        <strain evidence="5">G3</strain>
    </source>
</reference>
<gene>
    <name evidence="5" type="ORF">TVAG_326670</name>
</gene>
<evidence type="ECO:0000256" key="3">
    <source>
        <dbReference type="ARBA" id="ARBA00022840"/>
    </source>
</evidence>
<dbReference type="InterPro" id="IPR050611">
    <property type="entry name" value="ABCF"/>
</dbReference>
<dbReference type="PANTHER" id="PTHR19211">
    <property type="entry name" value="ATP-BINDING TRANSPORT PROTEIN-RELATED"/>
    <property type="match status" value="1"/>
</dbReference>
<keyword evidence="6" id="KW-1185">Reference proteome</keyword>
<dbReference type="OMA" id="HVKVGFL"/>
<dbReference type="SMART" id="SM00382">
    <property type="entry name" value="AAA"/>
    <property type="match status" value="2"/>
</dbReference>
<dbReference type="VEuPathDB" id="TrichDB:TVAGG3_0782340"/>
<reference evidence="5" key="2">
    <citation type="journal article" date="2007" name="Science">
        <title>Draft genome sequence of the sexually transmitted pathogen Trichomonas vaginalis.</title>
        <authorList>
            <person name="Carlton J.M."/>
            <person name="Hirt R.P."/>
            <person name="Silva J.C."/>
            <person name="Delcher A.L."/>
            <person name="Schatz M."/>
            <person name="Zhao Q."/>
            <person name="Wortman J.R."/>
            <person name="Bidwell S.L."/>
            <person name="Alsmark U.C.M."/>
            <person name="Besteiro S."/>
            <person name="Sicheritz-Ponten T."/>
            <person name="Noel C.J."/>
            <person name="Dacks J.B."/>
            <person name="Foster P.G."/>
            <person name="Simillion C."/>
            <person name="Van de Peer Y."/>
            <person name="Miranda-Saavedra D."/>
            <person name="Barton G.J."/>
            <person name="Westrop G.D."/>
            <person name="Mueller S."/>
            <person name="Dessi D."/>
            <person name="Fiori P.L."/>
            <person name="Ren Q."/>
            <person name="Paulsen I."/>
            <person name="Zhang H."/>
            <person name="Bastida-Corcuera F.D."/>
            <person name="Simoes-Barbosa A."/>
            <person name="Brown M.T."/>
            <person name="Hayes R.D."/>
            <person name="Mukherjee M."/>
            <person name="Okumura C.Y."/>
            <person name="Schneider R."/>
            <person name="Smith A.J."/>
            <person name="Vanacova S."/>
            <person name="Villalvazo M."/>
            <person name="Haas B.J."/>
            <person name="Pertea M."/>
            <person name="Feldblyum T.V."/>
            <person name="Utterback T.R."/>
            <person name="Shu C.L."/>
            <person name="Osoegawa K."/>
            <person name="de Jong P.J."/>
            <person name="Hrdy I."/>
            <person name="Horvathova L."/>
            <person name="Zubacova Z."/>
            <person name="Dolezal P."/>
            <person name="Malik S.B."/>
            <person name="Logsdon J.M. Jr."/>
            <person name="Henze K."/>
            <person name="Gupta A."/>
            <person name="Wang C.C."/>
            <person name="Dunne R.L."/>
            <person name="Upcroft J.A."/>
            <person name="Upcroft P."/>
            <person name="White O."/>
            <person name="Salzberg S.L."/>
            <person name="Tang P."/>
            <person name="Chiu C.-H."/>
            <person name="Lee Y.-S."/>
            <person name="Embley T.M."/>
            <person name="Coombs G.H."/>
            <person name="Mottram J.C."/>
            <person name="Tachezy J."/>
            <person name="Fraser-Liggett C.M."/>
            <person name="Johnson P.J."/>
        </authorList>
    </citation>
    <scope>NUCLEOTIDE SEQUENCE [LARGE SCALE GENOMIC DNA]</scope>
    <source>
        <strain evidence="5">G3</strain>
    </source>
</reference>
<evidence type="ECO:0000313" key="6">
    <source>
        <dbReference type="Proteomes" id="UP000001542"/>
    </source>
</evidence>
<dbReference type="VEuPathDB" id="TrichDB:TVAG_326670"/>
<dbReference type="Pfam" id="PF12848">
    <property type="entry name" value="ABC_tran_Xtn"/>
    <property type="match status" value="1"/>
</dbReference>
<evidence type="ECO:0000256" key="2">
    <source>
        <dbReference type="ARBA" id="ARBA00022741"/>
    </source>
</evidence>
<feature type="domain" description="ABC transporter" evidence="4">
    <location>
        <begin position="486"/>
        <end position="703"/>
    </location>
</feature>
<dbReference type="InterPro" id="IPR017871">
    <property type="entry name" value="ABC_transporter-like_CS"/>
</dbReference>
<dbReference type="InterPro" id="IPR003593">
    <property type="entry name" value="AAA+_ATPase"/>
</dbReference>
<dbReference type="CDD" id="cd03221">
    <property type="entry name" value="ABCF_EF-3"/>
    <property type="match status" value="2"/>
</dbReference>
<keyword evidence="2" id="KW-0547">Nucleotide-binding</keyword>
<dbReference type="SMR" id="A2G4U7"/>